<dbReference type="GO" id="GO:0005634">
    <property type="term" value="C:nucleus"/>
    <property type="evidence" value="ECO:0007669"/>
    <property type="project" value="UniProtKB-SubCell"/>
</dbReference>
<comment type="similarity">
    <text evidence="2">Belongs to the lin-54 family.</text>
</comment>
<comment type="subcellular location">
    <subcellularLocation>
        <location evidence="1">Nucleus</location>
    </subcellularLocation>
</comment>
<dbReference type="InterPro" id="IPR033467">
    <property type="entry name" value="Tesmin/TSO1-like_CXC"/>
</dbReference>
<keyword evidence="3" id="KW-0539">Nucleus</keyword>
<dbReference type="InterPro" id="IPR005172">
    <property type="entry name" value="CRC"/>
</dbReference>
<evidence type="ECO:0000256" key="2">
    <source>
        <dbReference type="ARBA" id="ARBA00007267"/>
    </source>
</evidence>
<name>A0A2P6NF69_9EUKA</name>
<accession>A0A2P6NF69</accession>
<dbReference type="PROSITE" id="PS51634">
    <property type="entry name" value="CRC"/>
    <property type="match status" value="1"/>
</dbReference>
<sequence length="305" mass="34579">MRKTADKSHCNCRTSYCLKARFCSCLSQGRVCTTQCGCCKTGLGCFNQEVAKTGEQNNPEQTLTDEKSNDEIDDTPPKTPQRVYEPSEALIEIVIRAMNDEEFDPISISKEIKEHRPECGPVNLDGYISTCYGIIDSVAKASLSTKLDWIIKRYAPMVLSFFDAEGKAYEVRSRYPKEADKRNDFCLLQQSNNSIFLVGNCQSKTGSLIVQQDRAFKKMKLYQRTLDAMKNSFGSDAASQGDKVVFGLLAYQDVLWFLEMSSATVEEEDGYKVIGIIRSITHPEEFAKMFDILCYIQERIQDRKK</sequence>
<evidence type="ECO:0000256" key="1">
    <source>
        <dbReference type="ARBA" id="ARBA00004123"/>
    </source>
</evidence>
<dbReference type="InParanoid" id="A0A2P6NF69"/>
<organism evidence="6 7">
    <name type="scientific">Planoprotostelium fungivorum</name>
    <dbReference type="NCBI Taxonomy" id="1890364"/>
    <lineage>
        <taxon>Eukaryota</taxon>
        <taxon>Amoebozoa</taxon>
        <taxon>Evosea</taxon>
        <taxon>Variosea</taxon>
        <taxon>Cavosteliida</taxon>
        <taxon>Cavosteliaceae</taxon>
        <taxon>Planoprotostelium</taxon>
    </lineage>
</organism>
<feature type="domain" description="CRC" evidence="5">
    <location>
        <begin position="1"/>
        <end position="50"/>
    </location>
</feature>
<dbReference type="SMART" id="SM01114">
    <property type="entry name" value="CXC"/>
    <property type="match status" value="1"/>
</dbReference>
<dbReference type="Proteomes" id="UP000241769">
    <property type="component" value="Unassembled WGS sequence"/>
</dbReference>
<evidence type="ECO:0000313" key="6">
    <source>
        <dbReference type="EMBL" id="PRP82581.1"/>
    </source>
</evidence>
<evidence type="ECO:0000256" key="3">
    <source>
        <dbReference type="ARBA" id="ARBA00023242"/>
    </source>
</evidence>
<evidence type="ECO:0000259" key="5">
    <source>
        <dbReference type="PROSITE" id="PS51634"/>
    </source>
</evidence>
<gene>
    <name evidence="6" type="ORF">PROFUN_04886</name>
</gene>
<reference evidence="6 7" key="1">
    <citation type="journal article" date="2018" name="Genome Biol. Evol.">
        <title>Multiple Roots of Fruiting Body Formation in Amoebozoa.</title>
        <authorList>
            <person name="Hillmann F."/>
            <person name="Forbes G."/>
            <person name="Novohradska S."/>
            <person name="Ferling I."/>
            <person name="Riege K."/>
            <person name="Groth M."/>
            <person name="Westermann M."/>
            <person name="Marz M."/>
            <person name="Spaller T."/>
            <person name="Winckler T."/>
            <person name="Schaap P."/>
            <person name="Glockner G."/>
        </authorList>
    </citation>
    <scope>NUCLEOTIDE SEQUENCE [LARGE SCALE GENOMIC DNA]</scope>
    <source>
        <strain evidence="6 7">Jena</strain>
    </source>
</reference>
<comment type="caution">
    <text evidence="6">The sequence shown here is derived from an EMBL/GenBank/DDBJ whole genome shotgun (WGS) entry which is preliminary data.</text>
</comment>
<evidence type="ECO:0000313" key="7">
    <source>
        <dbReference type="Proteomes" id="UP000241769"/>
    </source>
</evidence>
<proteinExistence type="inferred from homology"/>
<feature type="region of interest" description="Disordered" evidence="4">
    <location>
        <begin position="56"/>
        <end position="82"/>
    </location>
</feature>
<evidence type="ECO:0000256" key="4">
    <source>
        <dbReference type="SAM" id="MobiDB-lite"/>
    </source>
</evidence>
<keyword evidence="7" id="KW-1185">Reference proteome</keyword>
<dbReference type="EMBL" id="MDYQ01000100">
    <property type="protein sequence ID" value="PRP82581.1"/>
    <property type="molecule type" value="Genomic_DNA"/>
</dbReference>
<protein>
    <recommendedName>
        <fullName evidence="5">CRC domain-containing protein</fullName>
    </recommendedName>
</protein>
<dbReference type="AlphaFoldDB" id="A0A2P6NF69"/>